<protein>
    <submittedName>
        <fullName evidence="2">Uncharacterized protein</fullName>
    </submittedName>
</protein>
<dbReference type="Proteomes" id="UP001501729">
    <property type="component" value="Unassembled WGS sequence"/>
</dbReference>
<evidence type="ECO:0000313" key="2">
    <source>
        <dbReference type="EMBL" id="GAA5064248.1"/>
    </source>
</evidence>
<keyword evidence="3" id="KW-1185">Reference proteome</keyword>
<accession>A0AAV3UQS0</accession>
<dbReference type="AlphaFoldDB" id="A0AAV3UQS0"/>
<feature type="transmembrane region" description="Helical" evidence="1">
    <location>
        <begin position="20"/>
        <end position="37"/>
    </location>
</feature>
<keyword evidence="1" id="KW-1133">Transmembrane helix</keyword>
<organism evidence="2 3">
    <name type="scientific">Haladaptatus pallidirubidus</name>
    <dbReference type="NCBI Taxonomy" id="1008152"/>
    <lineage>
        <taxon>Archaea</taxon>
        <taxon>Methanobacteriati</taxon>
        <taxon>Methanobacteriota</taxon>
        <taxon>Stenosarchaea group</taxon>
        <taxon>Halobacteria</taxon>
        <taxon>Halobacteriales</taxon>
        <taxon>Haladaptataceae</taxon>
        <taxon>Haladaptatus</taxon>
    </lineage>
</organism>
<proteinExistence type="predicted"/>
<gene>
    <name evidence="2" type="ORF">GCM10025751_53570</name>
</gene>
<keyword evidence="1" id="KW-0812">Transmembrane</keyword>
<keyword evidence="1" id="KW-0472">Membrane</keyword>
<sequence length="61" mass="6361">MEARTTHILFGQNRTISVRMLLLGVAWFAGVFGGLGASILGGLSVAFCGSMIIVSTAIYAI</sequence>
<comment type="caution">
    <text evidence="2">The sequence shown here is derived from an EMBL/GenBank/DDBJ whole genome shotgun (WGS) entry which is preliminary data.</text>
</comment>
<evidence type="ECO:0000313" key="3">
    <source>
        <dbReference type="Proteomes" id="UP001501729"/>
    </source>
</evidence>
<dbReference type="EMBL" id="BAABKX010000030">
    <property type="protein sequence ID" value="GAA5064248.1"/>
    <property type="molecule type" value="Genomic_DNA"/>
</dbReference>
<name>A0AAV3UQS0_9EURY</name>
<evidence type="ECO:0000256" key="1">
    <source>
        <dbReference type="SAM" id="Phobius"/>
    </source>
</evidence>
<reference evidence="2 3" key="1">
    <citation type="journal article" date="2019" name="Int. J. Syst. Evol. Microbiol.">
        <title>The Global Catalogue of Microorganisms (GCM) 10K type strain sequencing project: providing services to taxonomists for standard genome sequencing and annotation.</title>
        <authorList>
            <consortium name="The Broad Institute Genomics Platform"/>
            <consortium name="The Broad Institute Genome Sequencing Center for Infectious Disease"/>
            <person name="Wu L."/>
            <person name="Ma J."/>
        </authorList>
    </citation>
    <scope>NUCLEOTIDE SEQUENCE [LARGE SCALE GENOMIC DNA]</scope>
    <source>
        <strain evidence="2 3">JCM 17504</strain>
    </source>
</reference>